<proteinExistence type="inferred from homology"/>
<evidence type="ECO:0000259" key="11">
    <source>
        <dbReference type="Pfam" id="PF01370"/>
    </source>
</evidence>
<dbReference type="AlphaFoldDB" id="A0A932ML68"/>
<dbReference type="EC" id="5.1.3.2" evidence="5 10"/>
<evidence type="ECO:0000256" key="9">
    <source>
        <dbReference type="ARBA" id="ARBA00023277"/>
    </source>
</evidence>
<dbReference type="InterPro" id="IPR036291">
    <property type="entry name" value="NAD(P)-bd_dom_sf"/>
</dbReference>
<reference evidence="12" key="1">
    <citation type="submission" date="2020-07" db="EMBL/GenBank/DDBJ databases">
        <title>Huge and variable diversity of episymbiotic CPR bacteria and DPANN archaea in groundwater ecosystems.</title>
        <authorList>
            <person name="He C.Y."/>
            <person name="Keren R."/>
            <person name="Whittaker M."/>
            <person name="Farag I.F."/>
            <person name="Doudna J."/>
            <person name="Cate J.H.D."/>
            <person name="Banfield J.F."/>
        </authorList>
    </citation>
    <scope>NUCLEOTIDE SEQUENCE</scope>
    <source>
        <strain evidence="12">NC_groundwater_763_Ag_S-0.2um_68_21</strain>
    </source>
</reference>
<evidence type="ECO:0000256" key="3">
    <source>
        <dbReference type="ARBA" id="ARBA00004947"/>
    </source>
</evidence>
<evidence type="ECO:0000256" key="2">
    <source>
        <dbReference type="ARBA" id="ARBA00001911"/>
    </source>
</evidence>
<dbReference type="GO" id="GO:0033499">
    <property type="term" value="P:galactose catabolic process via UDP-galactose, Leloir pathway"/>
    <property type="evidence" value="ECO:0007669"/>
    <property type="project" value="TreeGrafter"/>
</dbReference>
<accession>A0A932ML68</accession>
<comment type="caution">
    <text evidence="12">The sequence shown here is derived from an EMBL/GenBank/DDBJ whole genome shotgun (WGS) entry which is preliminary data.</text>
</comment>
<name>A0A932ML68_UNCTE</name>
<comment type="pathway">
    <text evidence="3 10">Carbohydrate metabolism; galactose metabolism.</text>
</comment>
<evidence type="ECO:0000256" key="4">
    <source>
        <dbReference type="ARBA" id="ARBA00007637"/>
    </source>
</evidence>
<evidence type="ECO:0000256" key="10">
    <source>
        <dbReference type="RuleBase" id="RU366046"/>
    </source>
</evidence>
<comment type="subunit">
    <text evidence="10">Homodimer.</text>
</comment>
<dbReference type="GO" id="GO:0003978">
    <property type="term" value="F:UDP-glucose 4-epimerase activity"/>
    <property type="evidence" value="ECO:0007669"/>
    <property type="project" value="UniProtKB-UniRule"/>
</dbReference>
<evidence type="ECO:0000256" key="5">
    <source>
        <dbReference type="ARBA" id="ARBA00013189"/>
    </source>
</evidence>
<keyword evidence="9 10" id="KW-0119">Carbohydrate metabolism</keyword>
<keyword evidence="8 10" id="KW-0413">Isomerase</keyword>
<evidence type="ECO:0000256" key="1">
    <source>
        <dbReference type="ARBA" id="ARBA00000083"/>
    </source>
</evidence>
<dbReference type="InterPro" id="IPR001509">
    <property type="entry name" value="Epimerase_deHydtase"/>
</dbReference>
<protein>
    <recommendedName>
        <fullName evidence="6 10">UDP-glucose 4-epimerase</fullName>
        <ecNumber evidence="5 10">5.1.3.2</ecNumber>
    </recommendedName>
</protein>
<dbReference type="Gene3D" id="3.90.25.10">
    <property type="entry name" value="UDP-galactose 4-epimerase, domain 1"/>
    <property type="match status" value="1"/>
</dbReference>
<dbReference type="Proteomes" id="UP000782312">
    <property type="component" value="Unassembled WGS sequence"/>
</dbReference>
<dbReference type="PANTHER" id="PTHR43725">
    <property type="entry name" value="UDP-GLUCOSE 4-EPIMERASE"/>
    <property type="match status" value="1"/>
</dbReference>
<organism evidence="12 13">
    <name type="scientific">Tectimicrobiota bacterium</name>
    <dbReference type="NCBI Taxonomy" id="2528274"/>
    <lineage>
        <taxon>Bacteria</taxon>
        <taxon>Pseudomonadati</taxon>
        <taxon>Nitrospinota/Tectimicrobiota group</taxon>
        <taxon>Candidatus Tectimicrobiota</taxon>
    </lineage>
</organism>
<dbReference type="InterPro" id="IPR005886">
    <property type="entry name" value="UDP_G4E"/>
</dbReference>
<evidence type="ECO:0000256" key="8">
    <source>
        <dbReference type="ARBA" id="ARBA00023235"/>
    </source>
</evidence>
<sequence length="340" mass="37019">MNPAILVTGGAGFIGSHTCKLLSRAGYQPVVYDNLVNGNRWAVKWGSFVEGDLADSAILRRALREYCIKAVIHFAAYAYVGESMRAAGKYFSNNVINTLNLLEAMRETGVRNIVFSSSCATYGIPSRIPIQESEPQAPINPYGETKLMAEKALRWYGEVHGFRWTALRYFNAAGADPEGEIGEHHDPETHLIPLVIQAALGLRPQVEIFGTDYPTPDGTAMRDYIHVCDLADAHVKALEYLLAGGESTPLNLGTGNGHTVLDVIRAVERLSGHELPLRTAPRREGDPAILVADPSRAGQVLGWKPLFADLRTIVQTAWAWHTGPANTLAPCLAVNGSHAR</sequence>
<feature type="domain" description="NAD-dependent epimerase/dehydratase" evidence="11">
    <location>
        <begin position="5"/>
        <end position="253"/>
    </location>
</feature>
<dbReference type="EMBL" id="JACPUR010000001">
    <property type="protein sequence ID" value="MBI3126265.1"/>
    <property type="molecule type" value="Genomic_DNA"/>
</dbReference>
<dbReference type="CDD" id="cd05247">
    <property type="entry name" value="UDP_G4E_1_SDR_e"/>
    <property type="match status" value="1"/>
</dbReference>
<dbReference type="PANTHER" id="PTHR43725:SF53">
    <property type="entry name" value="UDP-ARABINOSE 4-EPIMERASE 1"/>
    <property type="match status" value="1"/>
</dbReference>
<dbReference type="NCBIfam" id="TIGR01179">
    <property type="entry name" value="galE"/>
    <property type="match status" value="1"/>
</dbReference>
<gene>
    <name evidence="12" type="primary">galE</name>
    <name evidence="12" type="ORF">HYZ11_01500</name>
</gene>
<comment type="cofactor">
    <cofactor evidence="2 10">
        <name>NAD(+)</name>
        <dbReference type="ChEBI" id="CHEBI:57540"/>
    </cofactor>
</comment>
<dbReference type="Gene3D" id="3.40.50.720">
    <property type="entry name" value="NAD(P)-binding Rossmann-like Domain"/>
    <property type="match status" value="1"/>
</dbReference>
<comment type="similarity">
    <text evidence="4 10">Belongs to the NAD(P)-dependent epimerase/dehydratase family.</text>
</comment>
<dbReference type="SUPFAM" id="SSF51735">
    <property type="entry name" value="NAD(P)-binding Rossmann-fold domains"/>
    <property type="match status" value="1"/>
</dbReference>
<keyword evidence="7 10" id="KW-0520">NAD</keyword>
<evidence type="ECO:0000256" key="6">
    <source>
        <dbReference type="ARBA" id="ARBA00018569"/>
    </source>
</evidence>
<comment type="catalytic activity">
    <reaction evidence="1 10">
        <text>UDP-alpha-D-glucose = UDP-alpha-D-galactose</text>
        <dbReference type="Rhea" id="RHEA:22168"/>
        <dbReference type="ChEBI" id="CHEBI:58885"/>
        <dbReference type="ChEBI" id="CHEBI:66914"/>
        <dbReference type="EC" id="5.1.3.2"/>
    </reaction>
</comment>
<evidence type="ECO:0000313" key="13">
    <source>
        <dbReference type="Proteomes" id="UP000782312"/>
    </source>
</evidence>
<evidence type="ECO:0000256" key="7">
    <source>
        <dbReference type="ARBA" id="ARBA00023027"/>
    </source>
</evidence>
<dbReference type="Pfam" id="PF01370">
    <property type="entry name" value="Epimerase"/>
    <property type="match status" value="1"/>
</dbReference>
<evidence type="ECO:0000313" key="12">
    <source>
        <dbReference type="EMBL" id="MBI3126265.1"/>
    </source>
</evidence>